<organism evidence="3 4">
    <name type="scientific">Exophiala bonariae</name>
    <dbReference type="NCBI Taxonomy" id="1690606"/>
    <lineage>
        <taxon>Eukaryota</taxon>
        <taxon>Fungi</taxon>
        <taxon>Dikarya</taxon>
        <taxon>Ascomycota</taxon>
        <taxon>Pezizomycotina</taxon>
        <taxon>Eurotiomycetes</taxon>
        <taxon>Chaetothyriomycetidae</taxon>
        <taxon>Chaetothyriales</taxon>
        <taxon>Herpotrichiellaceae</taxon>
        <taxon>Exophiala</taxon>
    </lineage>
</organism>
<gene>
    <name evidence="3" type="ORF">LTR84_003417</name>
</gene>
<dbReference type="GeneID" id="89971604"/>
<evidence type="ECO:0000256" key="1">
    <source>
        <dbReference type="SAM" id="MobiDB-lite"/>
    </source>
</evidence>
<feature type="region of interest" description="Disordered" evidence="1">
    <location>
        <begin position="1"/>
        <end position="38"/>
    </location>
</feature>
<accession>A0AAV9N713</accession>
<dbReference type="Proteomes" id="UP001358417">
    <property type="component" value="Unassembled WGS sequence"/>
</dbReference>
<protein>
    <submittedName>
        <fullName evidence="3">Uncharacterized protein</fullName>
    </submittedName>
</protein>
<comment type="caution">
    <text evidence="3">The sequence shown here is derived from an EMBL/GenBank/DDBJ whole genome shotgun (WGS) entry which is preliminary data.</text>
</comment>
<dbReference type="EMBL" id="JAVRRD010000016">
    <property type="protein sequence ID" value="KAK5050858.1"/>
    <property type="molecule type" value="Genomic_DNA"/>
</dbReference>
<dbReference type="AlphaFoldDB" id="A0AAV9N713"/>
<reference evidence="3 4" key="1">
    <citation type="submission" date="2023-08" db="EMBL/GenBank/DDBJ databases">
        <title>Black Yeasts Isolated from many extreme environments.</title>
        <authorList>
            <person name="Coleine C."/>
            <person name="Stajich J.E."/>
            <person name="Selbmann L."/>
        </authorList>
    </citation>
    <scope>NUCLEOTIDE SEQUENCE [LARGE SCALE GENOMIC DNA]</scope>
    <source>
        <strain evidence="3 4">CCFEE 5792</strain>
    </source>
</reference>
<evidence type="ECO:0000313" key="3">
    <source>
        <dbReference type="EMBL" id="KAK5050858.1"/>
    </source>
</evidence>
<keyword evidence="2" id="KW-1133">Transmembrane helix</keyword>
<dbReference type="RefSeq" id="XP_064705358.1">
    <property type="nucleotide sequence ID" value="XM_064847005.1"/>
</dbReference>
<feature type="transmembrane region" description="Helical" evidence="2">
    <location>
        <begin position="53"/>
        <end position="71"/>
    </location>
</feature>
<proteinExistence type="predicted"/>
<evidence type="ECO:0000256" key="2">
    <source>
        <dbReference type="SAM" id="Phobius"/>
    </source>
</evidence>
<evidence type="ECO:0000313" key="4">
    <source>
        <dbReference type="Proteomes" id="UP001358417"/>
    </source>
</evidence>
<keyword evidence="2" id="KW-0812">Transmembrane</keyword>
<keyword evidence="4" id="KW-1185">Reference proteome</keyword>
<keyword evidence="2" id="KW-0472">Membrane</keyword>
<sequence length="196" mass="21533">MPPSALRFRPYHHGTSVDSIDSGPRTPKSPRGAYTGEPVPFRQQHKAIQSKRILLALLTLLTVSSALLYFVPQLRIAIPGLRLIPSKASLSWPAYPPAIAAQQQQKQQQKQDSFVPDFPLYEMTFKDVHPFQQKGKAADSAWSNMFPHGGGSIAVKNPRKFGLPPSMIALDAAGNNVSDTEIYEVSVIRQLGCLVS</sequence>
<name>A0AAV9N713_9EURO</name>